<dbReference type="PANTHER" id="PTHR43133:SF8">
    <property type="entry name" value="RNA POLYMERASE SIGMA FACTOR HI_1459-RELATED"/>
    <property type="match status" value="1"/>
</dbReference>
<evidence type="ECO:0000256" key="5">
    <source>
        <dbReference type="ARBA" id="ARBA00023163"/>
    </source>
</evidence>
<evidence type="ECO:0000313" key="8">
    <source>
        <dbReference type="EMBL" id="MFC5008731.1"/>
    </source>
</evidence>
<dbReference type="Gene3D" id="1.10.10.10">
    <property type="entry name" value="Winged helix-like DNA-binding domain superfamily/Winged helix DNA-binding domain"/>
    <property type="match status" value="1"/>
</dbReference>
<keyword evidence="5" id="KW-0804">Transcription</keyword>
<dbReference type="NCBIfam" id="TIGR02937">
    <property type="entry name" value="sigma70-ECF"/>
    <property type="match status" value="1"/>
</dbReference>
<evidence type="ECO:0000256" key="4">
    <source>
        <dbReference type="ARBA" id="ARBA00023125"/>
    </source>
</evidence>
<keyword evidence="4" id="KW-0238">DNA-binding</keyword>
<evidence type="ECO:0000256" key="2">
    <source>
        <dbReference type="ARBA" id="ARBA00023015"/>
    </source>
</evidence>
<dbReference type="CDD" id="cd06171">
    <property type="entry name" value="Sigma70_r4"/>
    <property type="match status" value="1"/>
</dbReference>
<feature type="domain" description="RNA polymerase sigma factor 70 region 4 type 2" evidence="7">
    <location>
        <begin position="118"/>
        <end position="168"/>
    </location>
</feature>
<dbReference type="Gene3D" id="1.10.1740.10">
    <property type="match status" value="1"/>
</dbReference>
<dbReference type="InterPro" id="IPR007627">
    <property type="entry name" value="RNA_pol_sigma70_r2"/>
</dbReference>
<dbReference type="Proteomes" id="UP001595912">
    <property type="component" value="Unassembled WGS sequence"/>
</dbReference>
<dbReference type="EMBL" id="JBHSIU010000136">
    <property type="protein sequence ID" value="MFC5008731.1"/>
    <property type="molecule type" value="Genomic_DNA"/>
</dbReference>
<proteinExistence type="inferred from homology"/>
<gene>
    <name evidence="8" type="ORF">ACFPIJ_64320</name>
</gene>
<protein>
    <submittedName>
        <fullName evidence="8">RNA polymerase sigma factor</fullName>
    </submittedName>
</protein>
<dbReference type="InterPro" id="IPR013324">
    <property type="entry name" value="RNA_pol_sigma_r3/r4-like"/>
</dbReference>
<evidence type="ECO:0000256" key="1">
    <source>
        <dbReference type="ARBA" id="ARBA00010641"/>
    </source>
</evidence>
<sequence length="189" mass="21418">MAADSVPSAGADLRDLYTAEHERLEAFIRRRVSDAEAARDIEQETWAGLAHRWGTHRRARELLFAIARRRVVDWYRRRHRVEALSDDEVLFEQDFQRPAGFWLDAVDPGQTVPARVGMERALARLTGRQRQVLILSDIDDLSREQVAAVLGIGAETVKSTLTDARRAMSRNPSMAGYEASRIHTPEVAE</sequence>
<name>A0ABV9WMT7_9ACTN</name>
<comment type="similarity">
    <text evidence="1">Belongs to the sigma-70 factor family. ECF subfamily.</text>
</comment>
<evidence type="ECO:0000259" key="6">
    <source>
        <dbReference type="Pfam" id="PF04542"/>
    </source>
</evidence>
<dbReference type="PANTHER" id="PTHR43133">
    <property type="entry name" value="RNA POLYMERASE ECF-TYPE SIGMA FACTO"/>
    <property type="match status" value="1"/>
</dbReference>
<dbReference type="InterPro" id="IPR013325">
    <property type="entry name" value="RNA_pol_sigma_r2"/>
</dbReference>
<keyword evidence="9" id="KW-1185">Reference proteome</keyword>
<comment type="caution">
    <text evidence="8">The sequence shown here is derived from an EMBL/GenBank/DDBJ whole genome shotgun (WGS) entry which is preliminary data.</text>
</comment>
<evidence type="ECO:0000256" key="3">
    <source>
        <dbReference type="ARBA" id="ARBA00023082"/>
    </source>
</evidence>
<keyword evidence="2" id="KW-0805">Transcription regulation</keyword>
<dbReference type="Pfam" id="PF04542">
    <property type="entry name" value="Sigma70_r2"/>
    <property type="match status" value="1"/>
</dbReference>
<dbReference type="InterPro" id="IPR036388">
    <property type="entry name" value="WH-like_DNA-bd_sf"/>
</dbReference>
<dbReference type="SUPFAM" id="SSF88659">
    <property type="entry name" value="Sigma3 and sigma4 domains of RNA polymerase sigma factors"/>
    <property type="match status" value="1"/>
</dbReference>
<dbReference type="Pfam" id="PF08281">
    <property type="entry name" value="Sigma70_r4_2"/>
    <property type="match status" value="1"/>
</dbReference>
<keyword evidence="3" id="KW-0731">Sigma factor</keyword>
<organism evidence="8 9">
    <name type="scientific">Dactylosporangium cerinum</name>
    <dbReference type="NCBI Taxonomy" id="1434730"/>
    <lineage>
        <taxon>Bacteria</taxon>
        <taxon>Bacillati</taxon>
        <taxon>Actinomycetota</taxon>
        <taxon>Actinomycetes</taxon>
        <taxon>Micromonosporales</taxon>
        <taxon>Micromonosporaceae</taxon>
        <taxon>Dactylosporangium</taxon>
    </lineage>
</organism>
<dbReference type="RefSeq" id="WP_380129434.1">
    <property type="nucleotide sequence ID" value="NZ_JBHSIU010000136.1"/>
</dbReference>
<evidence type="ECO:0000259" key="7">
    <source>
        <dbReference type="Pfam" id="PF08281"/>
    </source>
</evidence>
<accession>A0ABV9WMT7</accession>
<dbReference type="InterPro" id="IPR039425">
    <property type="entry name" value="RNA_pol_sigma-70-like"/>
</dbReference>
<dbReference type="SUPFAM" id="SSF88946">
    <property type="entry name" value="Sigma2 domain of RNA polymerase sigma factors"/>
    <property type="match status" value="1"/>
</dbReference>
<reference evidence="9" key="1">
    <citation type="journal article" date="2019" name="Int. J. Syst. Evol. Microbiol.">
        <title>The Global Catalogue of Microorganisms (GCM) 10K type strain sequencing project: providing services to taxonomists for standard genome sequencing and annotation.</title>
        <authorList>
            <consortium name="The Broad Institute Genomics Platform"/>
            <consortium name="The Broad Institute Genome Sequencing Center for Infectious Disease"/>
            <person name="Wu L."/>
            <person name="Ma J."/>
        </authorList>
    </citation>
    <scope>NUCLEOTIDE SEQUENCE [LARGE SCALE GENOMIC DNA]</scope>
    <source>
        <strain evidence="9">CGMCC 4.7152</strain>
    </source>
</reference>
<evidence type="ECO:0000313" key="9">
    <source>
        <dbReference type="Proteomes" id="UP001595912"/>
    </source>
</evidence>
<dbReference type="InterPro" id="IPR013249">
    <property type="entry name" value="RNA_pol_sigma70_r4_t2"/>
</dbReference>
<feature type="domain" description="RNA polymerase sigma-70 region 2" evidence="6">
    <location>
        <begin position="16"/>
        <end position="80"/>
    </location>
</feature>
<dbReference type="InterPro" id="IPR014284">
    <property type="entry name" value="RNA_pol_sigma-70_dom"/>
</dbReference>